<feature type="region of interest" description="Disordered" evidence="1">
    <location>
        <begin position="36"/>
        <end position="64"/>
    </location>
</feature>
<dbReference type="VEuPathDB" id="FungiDB:FGRAMPH1_01G09467"/>
<evidence type="ECO:0000256" key="1">
    <source>
        <dbReference type="SAM" id="MobiDB-lite"/>
    </source>
</evidence>
<dbReference type="KEGG" id="fgr:FGSG_13411"/>
<dbReference type="EnsemblFungi" id="CEF76536">
    <property type="protein sequence ID" value="CEF76536"/>
    <property type="gene ID" value="FGRRES_13411"/>
</dbReference>
<evidence type="ECO:0000313" key="3">
    <source>
        <dbReference type="EnsemblFungi" id="CEF76536"/>
    </source>
</evidence>
<evidence type="ECO:0000313" key="4">
    <source>
        <dbReference type="Proteomes" id="UP000070720"/>
    </source>
</evidence>
<protein>
    <submittedName>
        <fullName evidence="2">Chromosome 2, complete genome</fullName>
    </submittedName>
</protein>
<name>I1S981_GIBZE</name>
<reference evidence="2 4" key="3">
    <citation type="journal article" date="2015" name="BMC Genomics">
        <title>The completed genome sequence of the pathogenic ascomycete fungus Fusarium graminearum.</title>
        <authorList>
            <person name="King R."/>
            <person name="Urban M."/>
            <person name="Hammond-Kosack M.C."/>
            <person name="Hassani-Pak K."/>
            <person name="Hammond-Kosack K.E."/>
        </authorList>
    </citation>
    <scope>NUCLEOTIDE SEQUENCE [LARGE SCALE GENOMIC DNA]</scope>
    <source>
        <strain evidence="4">ATCC MYA-4620 / CBS 123657 / FGSC 9075 / NRRL 31084 / PH-1</strain>
        <strain evidence="2">PH-1</strain>
    </source>
</reference>
<accession>I1S981</accession>
<accession>A0A098DF24</accession>
<evidence type="ECO:0000313" key="2">
    <source>
        <dbReference type="EMBL" id="CEF76536.1"/>
    </source>
</evidence>
<dbReference type="Proteomes" id="UP000070720">
    <property type="component" value="Chromosome 2"/>
</dbReference>
<gene>
    <name evidence="2" type="ORF">FGRAMPH1_01T09467</name>
</gene>
<feature type="region of interest" description="Disordered" evidence="1">
    <location>
        <begin position="76"/>
        <end position="107"/>
    </location>
</feature>
<organism evidence="2 4">
    <name type="scientific">Gibberella zeae (strain ATCC MYA-4620 / CBS 123657 / FGSC 9075 / NRRL 31084 / PH-1)</name>
    <name type="common">Wheat head blight fungus</name>
    <name type="synonym">Fusarium graminearum</name>
    <dbReference type="NCBI Taxonomy" id="229533"/>
    <lineage>
        <taxon>Eukaryota</taxon>
        <taxon>Fungi</taxon>
        <taxon>Dikarya</taxon>
        <taxon>Ascomycota</taxon>
        <taxon>Pezizomycotina</taxon>
        <taxon>Sordariomycetes</taxon>
        <taxon>Hypocreomycetidae</taxon>
        <taxon>Hypocreales</taxon>
        <taxon>Nectriaceae</taxon>
        <taxon>Fusarium</taxon>
    </lineage>
</organism>
<dbReference type="HOGENOM" id="CLU_2210299_0_0_1"/>
<dbReference type="AlphaFoldDB" id="I1S981"/>
<proteinExistence type="predicted"/>
<reference evidence="3" key="4">
    <citation type="submission" date="2017-01" db="UniProtKB">
        <authorList>
            <consortium name="EnsemblFungi"/>
        </authorList>
    </citation>
    <scope>IDENTIFICATION</scope>
    <source>
        <strain evidence="3">PH-1 / ATCC MYA-4620 / FGSC 9075 / NRRL 31084</strain>
    </source>
</reference>
<keyword evidence="4" id="KW-1185">Reference proteome</keyword>
<reference evidence="3 4" key="2">
    <citation type="journal article" date="2010" name="Nature">
        <title>Comparative genomics reveals mobile pathogenicity chromosomes in Fusarium.</title>
        <authorList>
            <person name="Ma L.J."/>
            <person name="van der Does H.C."/>
            <person name="Borkovich K.A."/>
            <person name="Coleman J.J."/>
            <person name="Daboussi M.J."/>
            <person name="Di Pietro A."/>
            <person name="Dufresne M."/>
            <person name="Freitag M."/>
            <person name="Grabherr M."/>
            <person name="Henrissat B."/>
            <person name="Houterman P.M."/>
            <person name="Kang S."/>
            <person name="Shim W.B."/>
            <person name="Woloshuk C."/>
            <person name="Xie X."/>
            <person name="Xu J.R."/>
            <person name="Antoniw J."/>
            <person name="Baker S.E."/>
            <person name="Bluhm B.H."/>
            <person name="Breakspear A."/>
            <person name="Brown D.W."/>
            <person name="Butchko R.A."/>
            <person name="Chapman S."/>
            <person name="Coulson R."/>
            <person name="Coutinho P.M."/>
            <person name="Danchin E.G."/>
            <person name="Diener A."/>
            <person name="Gale L.R."/>
            <person name="Gardiner D.M."/>
            <person name="Goff S."/>
            <person name="Hammond-Kosack K.E."/>
            <person name="Hilburn K."/>
            <person name="Hua-Van A."/>
            <person name="Jonkers W."/>
            <person name="Kazan K."/>
            <person name="Kodira C.D."/>
            <person name="Koehrsen M."/>
            <person name="Kumar L."/>
            <person name="Lee Y.H."/>
            <person name="Li L."/>
            <person name="Manners J.M."/>
            <person name="Miranda-Saavedra D."/>
            <person name="Mukherjee M."/>
            <person name="Park G."/>
            <person name="Park J."/>
            <person name="Park S.Y."/>
            <person name="Proctor R.H."/>
            <person name="Regev A."/>
            <person name="Ruiz-Roldan M.C."/>
            <person name="Sain D."/>
            <person name="Sakthikumar S."/>
            <person name="Sykes S."/>
            <person name="Schwartz D.C."/>
            <person name="Turgeon B.G."/>
            <person name="Wapinski I."/>
            <person name="Yoder O."/>
            <person name="Young S."/>
            <person name="Zeng Q."/>
            <person name="Zhou S."/>
            <person name="Galagan J."/>
            <person name="Cuomo C.A."/>
            <person name="Kistler H.C."/>
            <person name="Rep M."/>
        </authorList>
    </citation>
    <scope>GENOME REANNOTATION</scope>
    <source>
        <strain evidence="4">ATCC MYA-4620 / CBS 123657 / FGSC 9075 / NRRL 31084 / PH-1</strain>
        <strain evidence="3">PH-1 / ATCC MYA-4620 / FGSC 9075 / NRRL 31084</strain>
    </source>
</reference>
<dbReference type="RefSeq" id="XP_011320556.1">
    <property type="nucleotide sequence ID" value="XM_011322254.1"/>
</dbReference>
<sequence length="107" mass="11457">MACCLQTWSVGLSHVFSNGNITPFCLMSATNPSSPAAGYYERTTIGPSDLTEPDTTPPPLLPSTASLPRDTLYNLDHQTPTQRPLSCQPSAFLRQSSPIMQTPGSST</sequence>
<dbReference type="InParanoid" id="I1S981"/>
<dbReference type="EMBL" id="HG970333">
    <property type="protein sequence ID" value="CEF76536.1"/>
    <property type="molecule type" value="Genomic_DNA"/>
</dbReference>
<reference evidence="3 4" key="1">
    <citation type="journal article" date="2007" name="Science">
        <title>The Fusarium graminearum genome reveals a link between localized polymorphism and pathogen specialization.</title>
        <authorList>
            <person name="Cuomo C.A."/>
            <person name="Gueldener U."/>
            <person name="Xu J.-R."/>
            <person name="Trail F."/>
            <person name="Turgeon B.G."/>
            <person name="Di Pietro A."/>
            <person name="Walton J.D."/>
            <person name="Ma L.-J."/>
            <person name="Baker S.E."/>
            <person name="Rep M."/>
            <person name="Adam G."/>
            <person name="Antoniw J."/>
            <person name="Baldwin T."/>
            <person name="Calvo S.E."/>
            <person name="Chang Y.-L."/>
            <person name="DeCaprio D."/>
            <person name="Gale L.R."/>
            <person name="Gnerre S."/>
            <person name="Goswami R.S."/>
            <person name="Hammond-Kosack K."/>
            <person name="Harris L.J."/>
            <person name="Hilburn K."/>
            <person name="Kennell J.C."/>
            <person name="Kroken S."/>
            <person name="Magnuson J.K."/>
            <person name="Mannhaupt G."/>
            <person name="Mauceli E.W."/>
            <person name="Mewes H.-W."/>
            <person name="Mitterbauer R."/>
            <person name="Muehlbauer G."/>
            <person name="Muensterkoetter M."/>
            <person name="Nelson D."/>
            <person name="O'Donnell K."/>
            <person name="Ouellet T."/>
            <person name="Qi W."/>
            <person name="Quesneville H."/>
            <person name="Roncero M.I.G."/>
            <person name="Seong K.-Y."/>
            <person name="Tetko I.V."/>
            <person name="Urban M."/>
            <person name="Waalwijk C."/>
            <person name="Ward T.J."/>
            <person name="Yao J."/>
            <person name="Birren B.W."/>
            <person name="Kistler H.C."/>
        </authorList>
    </citation>
    <scope>NUCLEOTIDE SEQUENCE [LARGE SCALE GENOMIC DNA]</scope>
    <source>
        <strain evidence="4">ATCC MYA-4620 / CBS 123657 / FGSC 9075 / NRRL 31084 / PH-1</strain>
        <strain evidence="3">PH-1 / ATCC MYA-4620 / FGSC 9075 / NRRL 31084</strain>
    </source>
</reference>